<dbReference type="PANTHER" id="PTHR43045">
    <property type="entry name" value="SHIKIMATE TRANSPORTER"/>
    <property type="match status" value="1"/>
</dbReference>
<feature type="transmembrane region" description="Helical" evidence="7">
    <location>
        <begin position="193"/>
        <end position="212"/>
    </location>
</feature>
<proteinExistence type="predicted"/>
<keyword evidence="5 7" id="KW-1133">Transmembrane helix</keyword>
<dbReference type="Pfam" id="PF07690">
    <property type="entry name" value="MFS_1"/>
    <property type="match status" value="1"/>
</dbReference>
<keyword evidence="4 7" id="KW-0812">Transmembrane</keyword>
<dbReference type="InterPro" id="IPR020846">
    <property type="entry name" value="MFS_dom"/>
</dbReference>
<dbReference type="PROSITE" id="PS00217">
    <property type="entry name" value="SUGAR_TRANSPORT_2"/>
    <property type="match status" value="1"/>
</dbReference>
<evidence type="ECO:0000256" key="1">
    <source>
        <dbReference type="ARBA" id="ARBA00004651"/>
    </source>
</evidence>
<dbReference type="Proteomes" id="UP001597326">
    <property type="component" value="Unassembled WGS sequence"/>
</dbReference>
<evidence type="ECO:0000259" key="8">
    <source>
        <dbReference type="PROSITE" id="PS50850"/>
    </source>
</evidence>
<evidence type="ECO:0000313" key="10">
    <source>
        <dbReference type="Proteomes" id="UP001597326"/>
    </source>
</evidence>
<sequence>MSAAVMPEQTPEERRNLRKAFIASLSGTSLEWYDFALFGAVTGTVFSKLFFHGADPAMDTIKAFMTYGAGYVARPIGGIFFGRLGDVVGRKKVLVWTLSLIGVATFAIGLLPTYASAGVWAPILLVLMRFLQGVGVGGEWGGAVLLSSEFARPGTRGLWASAAQTGVPLGSFLANLLLVVMTASMSQQAFLAWGWRLAFMLSLVLVAFGLWIRRTLEETPVFQKLAEQGEAPKAPVTEVFRTQGRALLGAIFTRFGPDVLYAFFAVYVITWLQTGPNRLSNTQALICTMTAGLIQVFTMPFAGWLSDRINRRLLYAVACALGAVWSFVFVAMLQTRSFGLALVGVVIGLMTHSFMYAPQAAHIAEQFPARLRYTGSSLAYTFAGIFAGGLAPTMFALFMKNHAGNAYWIAGYIAVACLVTLVGLAMGRAVVDEVDQAAQA</sequence>
<accession>A0ABW4RVR3</accession>
<evidence type="ECO:0000256" key="7">
    <source>
        <dbReference type="SAM" id="Phobius"/>
    </source>
</evidence>
<protein>
    <submittedName>
        <fullName evidence="9">MFS transporter</fullName>
    </submittedName>
</protein>
<feature type="transmembrane region" description="Helical" evidence="7">
    <location>
        <begin position="120"/>
        <end position="146"/>
    </location>
</feature>
<feature type="transmembrane region" description="Helical" evidence="7">
    <location>
        <begin position="405"/>
        <end position="426"/>
    </location>
</feature>
<feature type="transmembrane region" description="Helical" evidence="7">
    <location>
        <begin position="313"/>
        <end position="332"/>
    </location>
</feature>
<feature type="transmembrane region" description="Helical" evidence="7">
    <location>
        <begin position="93"/>
        <end position="114"/>
    </location>
</feature>
<feature type="transmembrane region" description="Helical" evidence="7">
    <location>
        <begin position="251"/>
        <end position="271"/>
    </location>
</feature>
<name>A0ABW4RVR3_9ACTN</name>
<dbReference type="PROSITE" id="PS50850">
    <property type="entry name" value="MFS"/>
    <property type="match status" value="1"/>
</dbReference>
<evidence type="ECO:0000256" key="2">
    <source>
        <dbReference type="ARBA" id="ARBA00022448"/>
    </source>
</evidence>
<reference evidence="10" key="1">
    <citation type="journal article" date="2019" name="Int. J. Syst. Evol. Microbiol.">
        <title>The Global Catalogue of Microorganisms (GCM) 10K type strain sequencing project: providing services to taxonomists for standard genome sequencing and annotation.</title>
        <authorList>
            <consortium name="The Broad Institute Genomics Platform"/>
            <consortium name="The Broad Institute Genome Sequencing Center for Infectious Disease"/>
            <person name="Wu L."/>
            <person name="Ma J."/>
        </authorList>
    </citation>
    <scope>NUCLEOTIDE SEQUENCE [LARGE SCALE GENOMIC DNA]</scope>
    <source>
        <strain evidence="10">CAIM 431</strain>
    </source>
</reference>
<feature type="transmembrane region" description="Helical" evidence="7">
    <location>
        <begin position="283"/>
        <end position="306"/>
    </location>
</feature>
<dbReference type="InterPro" id="IPR036259">
    <property type="entry name" value="MFS_trans_sf"/>
</dbReference>
<feature type="transmembrane region" description="Helical" evidence="7">
    <location>
        <begin position="378"/>
        <end position="399"/>
    </location>
</feature>
<evidence type="ECO:0000256" key="5">
    <source>
        <dbReference type="ARBA" id="ARBA00022989"/>
    </source>
</evidence>
<dbReference type="PANTHER" id="PTHR43045:SF1">
    <property type="entry name" value="SHIKIMATE TRANSPORTER"/>
    <property type="match status" value="1"/>
</dbReference>
<evidence type="ECO:0000313" key="9">
    <source>
        <dbReference type="EMBL" id="MFD1890422.1"/>
    </source>
</evidence>
<feature type="transmembrane region" description="Helical" evidence="7">
    <location>
        <begin position="20"/>
        <end position="41"/>
    </location>
</feature>
<feature type="transmembrane region" description="Helical" evidence="7">
    <location>
        <begin position="158"/>
        <end position="181"/>
    </location>
</feature>
<gene>
    <name evidence="9" type="ORF">ACFSCS_09560</name>
</gene>
<keyword evidence="3" id="KW-1003">Cell membrane</keyword>
<dbReference type="SUPFAM" id="SSF103473">
    <property type="entry name" value="MFS general substrate transporter"/>
    <property type="match status" value="1"/>
</dbReference>
<organism evidence="9 10">
    <name type="scientific">Luteococcus peritonei</name>
    <dbReference type="NCBI Taxonomy" id="88874"/>
    <lineage>
        <taxon>Bacteria</taxon>
        <taxon>Bacillati</taxon>
        <taxon>Actinomycetota</taxon>
        <taxon>Actinomycetes</taxon>
        <taxon>Propionibacteriales</taxon>
        <taxon>Propionibacteriaceae</taxon>
        <taxon>Luteococcus</taxon>
    </lineage>
</organism>
<keyword evidence="10" id="KW-1185">Reference proteome</keyword>
<feature type="domain" description="Major facilitator superfamily (MFS) profile" evidence="8">
    <location>
        <begin position="20"/>
        <end position="429"/>
    </location>
</feature>
<keyword evidence="6 7" id="KW-0472">Membrane</keyword>
<evidence type="ECO:0000256" key="4">
    <source>
        <dbReference type="ARBA" id="ARBA00022692"/>
    </source>
</evidence>
<comment type="caution">
    <text evidence="9">The sequence shown here is derived from an EMBL/GenBank/DDBJ whole genome shotgun (WGS) entry which is preliminary data.</text>
</comment>
<feature type="transmembrane region" description="Helical" evidence="7">
    <location>
        <begin position="61"/>
        <end position="81"/>
    </location>
</feature>
<dbReference type="CDD" id="cd17369">
    <property type="entry name" value="MFS_ShiA_like"/>
    <property type="match status" value="1"/>
</dbReference>
<dbReference type="InterPro" id="IPR005829">
    <property type="entry name" value="Sugar_transporter_CS"/>
</dbReference>
<dbReference type="EMBL" id="JBHUFZ010000019">
    <property type="protein sequence ID" value="MFD1890422.1"/>
    <property type="molecule type" value="Genomic_DNA"/>
</dbReference>
<dbReference type="Gene3D" id="1.20.1250.20">
    <property type="entry name" value="MFS general substrate transporter like domains"/>
    <property type="match status" value="2"/>
</dbReference>
<keyword evidence="2" id="KW-0813">Transport</keyword>
<dbReference type="InterPro" id="IPR011701">
    <property type="entry name" value="MFS"/>
</dbReference>
<feature type="transmembrane region" description="Helical" evidence="7">
    <location>
        <begin position="338"/>
        <end position="357"/>
    </location>
</feature>
<comment type="subcellular location">
    <subcellularLocation>
        <location evidence="1">Cell membrane</location>
        <topology evidence="1">Multi-pass membrane protein</topology>
    </subcellularLocation>
</comment>
<dbReference type="RefSeq" id="WP_343874763.1">
    <property type="nucleotide sequence ID" value="NZ_BAAAIX010000027.1"/>
</dbReference>
<evidence type="ECO:0000256" key="6">
    <source>
        <dbReference type="ARBA" id="ARBA00023136"/>
    </source>
</evidence>
<evidence type="ECO:0000256" key="3">
    <source>
        <dbReference type="ARBA" id="ARBA00022475"/>
    </source>
</evidence>